<proteinExistence type="predicted"/>
<accession>A0ABN9XVK3</accession>
<reference evidence="2" key="1">
    <citation type="submission" date="2023-10" db="EMBL/GenBank/DDBJ databases">
        <authorList>
            <person name="Chen Y."/>
            <person name="Shah S."/>
            <person name="Dougan E. K."/>
            <person name="Thang M."/>
            <person name="Chan C."/>
        </authorList>
    </citation>
    <scope>NUCLEOTIDE SEQUENCE [LARGE SCALE GENOMIC DNA]</scope>
</reference>
<evidence type="ECO:0000313" key="2">
    <source>
        <dbReference type="EMBL" id="CAK0902823.1"/>
    </source>
</evidence>
<feature type="non-terminal residue" evidence="2">
    <location>
        <position position="1"/>
    </location>
</feature>
<evidence type="ECO:0000313" key="3">
    <source>
        <dbReference type="Proteomes" id="UP001189429"/>
    </source>
</evidence>
<dbReference type="Proteomes" id="UP001189429">
    <property type="component" value="Unassembled WGS sequence"/>
</dbReference>
<comment type="caution">
    <text evidence="2">The sequence shown here is derived from an EMBL/GenBank/DDBJ whole genome shotgun (WGS) entry which is preliminary data.</text>
</comment>
<gene>
    <name evidence="2" type="ORF">PCOR1329_LOCUS79313</name>
</gene>
<organism evidence="2 3">
    <name type="scientific">Prorocentrum cordatum</name>
    <dbReference type="NCBI Taxonomy" id="2364126"/>
    <lineage>
        <taxon>Eukaryota</taxon>
        <taxon>Sar</taxon>
        <taxon>Alveolata</taxon>
        <taxon>Dinophyceae</taxon>
        <taxon>Prorocentrales</taxon>
        <taxon>Prorocentraceae</taxon>
        <taxon>Prorocentrum</taxon>
    </lineage>
</organism>
<keyword evidence="3" id="KW-1185">Reference proteome</keyword>
<protein>
    <submittedName>
        <fullName evidence="2">Uncharacterized protein</fullName>
    </submittedName>
</protein>
<dbReference type="EMBL" id="CAUYUJ010021124">
    <property type="protein sequence ID" value="CAK0902823.1"/>
    <property type="molecule type" value="Genomic_DNA"/>
</dbReference>
<evidence type="ECO:0000256" key="1">
    <source>
        <dbReference type="SAM" id="MobiDB-lite"/>
    </source>
</evidence>
<sequence length="196" mass="20850">VTERARAALSLPDKPRGVEYLTHGLIPPQGDSNPYKGRSWTFVVDVVATTNAAQESALTHAMKLAQAILEQAYFHVDISAPASPTATAWTAAASALVNRLKISRSGPRADGGEWAMQDLIRFRLRIDPAMPVDVRKNIDTLAAAQSAYMTVANFDWQTPSSSSPTPPSSSATPAARKRPAAAVPGSAVCKRPARST</sequence>
<name>A0ABN9XVK3_9DINO</name>
<feature type="region of interest" description="Disordered" evidence="1">
    <location>
        <begin position="157"/>
        <end position="196"/>
    </location>
</feature>
<feature type="compositionally biased region" description="Low complexity" evidence="1">
    <location>
        <begin position="158"/>
        <end position="174"/>
    </location>
</feature>